<dbReference type="GO" id="GO:0008234">
    <property type="term" value="F:cysteine-type peptidase activity"/>
    <property type="evidence" value="ECO:0007669"/>
    <property type="project" value="InterPro"/>
</dbReference>
<keyword evidence="1 2" id="KW-0732">Signal</keyword>
<accession>A0A926IQJ3</accession>
<dbReference type="Proteomes" id="UP000651085">
    <property type="component" value="Unassembled WGS sequence"/>
</dbReference>
<evidence type="ECO:0000256" key="1">
    <source>
        <dbReference type="ARBA" id="ARBA00022729"/>
    </source>
</evidence>
<reference evidence="4" key="1">
    <citation type="submission" date="2020-08" db="EMBL/GenBank/DDBJ databases">
        <title>Genome public.</title>
        <authorList>
            <person name="Liu C."/>
            <person name="Sun Q."/>
        </authorList>
    </citation>
    <scope>NUCLEOTIDE SEQUENCE</scope>
    <source>
        <strain evidence="4">N12</strain>
    </source>
</reference>
<name>A0A926IQJ3_9BACT</name>
<organism evidence="4 5">
    <name type="scientific">Jilunia laotingensis</name>
    <dbReference type="NCBI Taxonomy" id="2763675"/>
    <lineage>
        <taxon>Bacteria</taxon>
        <taxon>Pseudomonadati</taxon>
        <taxon>Bacteroidota</taxon>
        <taxon>Bacteroidia</taxon>
        <taxon>Bacteroidales</taxon>
        <taxon>Bacteroidaceae</taxon>
        <taxon>Jilunia</taxon>
    </lineage>
</organism>
<dbReference type="InterPro" id="IPR029030">
    <property type="entry name" value="Caspase-like_dom_sf"/>
</dbReference>
<dbReference type="InterPro" id="IPR038490">
    <property type="entry name" value="Gingipain_propep_sf"/>
</dbReference>
<feature type="domain" description="Gingipain" evidence="3">
    <location>
        <begin position="239"/>
        <end position="624"/>
    </location>
</feature>
<evidence type="ECO:0000256" key="2">
    <source>
        <dbReference type="SAM" id="SignalP"/>
    </source>
</evidence>
<keyword evidence="5" id="KW-1185">Reference proteome</keyword>
<dbReference type="SUPFAM" id="SSF52129">
    <property type="entry name" value="Caspase-like"/>
    <property type="match status" value="1"/>
</dbReference>
<feature type="signal peptide" evidence="2">
    <location>
        <begin position="1"/>
        <end position="19"/>
    </location>
</feature>
<dbReference type="Gene3D" id="3.40.50.10390">
    <property type="entry name" value="Gingipain r, domain 1"/>
    <property type="match status" value="1"/>
</dbReference>
<comment type="caution">
    <text evidence="4">The sequence shown here is derived from an EMBL/GenBank/DDBJ whole genome shotgun (WGS) entry which is preliminary data.</text>
</comment>
<protein>
    <recommendedName>
        <fullName evidence="3">Gingipain domain-containing protein</fullName>
    </recommendedName>
</protein>
<dbReference type="EMBL" id="JACRTF010000001">
    <property type="protein sequence ID" value="MBC8592768.1"/>
    <property type="molecule type" value="Genomic_DNA"/>
</dbReference>
<evidence type="ECO:0000259" key="3">
    <source>
        <dbReference type="Pfam" id="PF01364"/>
    </source>
</evidence>
<gene>
    <name evidence="4" type="ORF">H8744_05785</name>
</gene>
<evidence type="ECO:0000313" key="4">
    <source>
        <dbReference type="EMBL" id="MBC8592768.1"/>
    </source>
</evidence>
<dbReference type="GO" id="GO:0006508">
    <property type="term" value="P:proteolysis"/>
    <property type="evidence" value="ECO:0007669"/>
    <property type="project" value="InterPro"/>
</dbReference>
<dbReference type="InterPro" id="IPR029031">
    <property type="entry name" value="Gingipain_N_sf"/>
</dbReference>
<sequence length="787" mass="87317">MKRSIFLIACILCHIGIQAQISHTVVFEPDKLIIDNQLQEDGNRYSNLLYEDCSVNDSVGAPSLPYRILRFIVPNDPVSFSIDINSSNSTQIDLPAPLLPIQAPVPTSLNSAKSEFIPSSFVTSGAYPEKIVQIINEGYLDGDKRILTVKVTPVQYLAASNCLLFHSSVGFTINSNPDNLSSRSSERRISPIAAPSRESTELVKMLGFVENKSDISRILNSRSQVHATASILKLPAYEYVVITSQSLAPYFKRLVDWKRQKGLNAGIVTMQDILSDASITKDEASNLSDDAGKLRQYLKLAYGKGTRYVLLGGGNEFVPIRYGTGYENKWEVLNGGVIEFEGAKIPSDLYFSDLNGNWNKDGDIYLGEELGDAVDYEPELYVGRLLCKNGFEINNYIDKLLLYEQNPGKGDVAYLKKAFYTQADQMQESHQAEKIANDFKNIFPTFSLIQELPNGKDSFPTFPTGKSVINAMNNEYYGFLSWYGHGGPNAIIVRSNQLVKGGHCCSIIATEGEYLNPSIVIEQGNGINNMDNLNYPSIAYTIACTVAPYDTFRTSYINYNVKYNLGEALTIAGKYGCVAFLGNSRSGWVSGSHELEINFVDKIKNNFVKIGIAEALSKAENKESMFHWLALTHNLIGCPEFEIWTDIPSKFQNVTVTESFDGVKINTGIENVNIALRGLFSDNNVLFRVGQTTTFTNLPKNYVLTFYKHNYFPYVFPIYLQNESVVGSHYIKGSKIFTGNSVNNYKGSGDFKVKSGSNLVLEVSDGVTLDAGTEIELGAEFEIKLNN</sequence>
<dbReference type="InterPro" id="IPR001769">
    <property type="entry name" value="Gingipain"/>
</dbReference>
<proteinExistence type="predicted"/>
<dbReference type="Gene3D" id="3.40.50.1460">
    <property type="match status" value="1"/>
</dbReference>
<evidence type="ECO:0000313" key="5">
    <source>
        <dbReference type="Proteomes" id="UP000651085"/>
    </source>
</evidence>
<dbReference type="Pfam" id="PF01364">
    <property type="entry name" value="Peptidase_C25"/>
    <property type="match status" value="1"/>
</dbReference>
<dbReference type="Gene3D" id="2.60.40.3800">
    <property type="match status" value="1"/>
</dbReference>
<dbReference type="AlphaFoldDB" id="A0A926IQJ3"/>
<feature type="chain" id="PRO_5039468210" description="Gingipain domain-containing protein" evidence="2">
    <location>
        <begin position="20"/>
        <end position="787"/>
    </location>
</feature>